<name>A0A914HY30_GLORO</name>
<accession>A0A914HY30</accession>
<evidence type="ECO:0000313" key="2">
    <source>
        <dbReference type="Proteomes" id="UP000887572"/>
    </source>
</evidence>
<keyword evidence="2" id="KW-1185">Reference proteome</keyword>
<feature type="compositionally biased region" description="Basic and acidic residues" evidence="1">
    <location>
        <begin position="273"/>
        <end position="290"/>
    </location>
</feature>
<sequence length="290" mass="30833">MCSQSSSISNPFFLHFPTAAATAAGVISSADRDSLLETDATPIVGTRAAGALARAKGGGGGRGTAAERLGEWKRVQCDDNDQHQKLQKQCCVANPFRREFESQLNRSSPFPTSVALSESAFCFSFGTEFAQTAASDAKVLMDSGYRSITSNSTLDEELAVAERQRRAERERRRAETKRKSNCKVPSSAPTINADNNFVPNFLRRTCSTAANGLSGLTMTNWVGGGESSRNGGGTKHPRRTKSVGVGRIPTAHLYGTGWMVAAELSSSDDSPEGTEKRPTCDGDRGGRGGG</sequence>
<evidence type="ECO:0000256" key="1">
    <source>
        <dbReference type="SAM" id="MobiDB-lite"/>
    </source>
</evidence>
<feature type="region of interest" description="Disordered" evidence="1">
    <location>
        <begin position="163"/>
        <end position="187"/>
    </location>
</feature>
<feature type="region of interest" description="Disordered" evidence="1">
    <location>
        <begin position="223"/>
        <end position="243"/>
    </location>
</feature>
<feature type="compositionally biased region" description="Gly residues" evidence="1">
    <location>
        <begin position="223"/>
        <end position="234"/>
    </location>
</feature>
<reference evidence="3" key="1">
    <citation type="submission" date="2022-11" db="UniProtKB">
        <authorList>
            <consortium name="WormBaseParasite"/>
        </authorList>
    </citation>
    <scope>IDENTIFICATION</scope>
</reference>
<feature type="region of interest" description="Disordered" evidence="1">
    <location>
        <begin position="262"/>
        <end position="290"/>
    </location>
</feature>
<protein>
    <submittedName>
        <fullName evidence="3">Uncharacterized protein</fullName>
    </submittedName>
</protein>
<organism evidence="2 3">
    <name type="scientific">Globodera rostochiensis</name>
    <name type="common">Golden nematode worm</name>
    <name type="synonym">Heterodera rostochiensis</name>
    <dbReference type="NCBI Taxonomy" id="31243"/>
    <lineage>
        <taxon>Eukaryota</taxon>
        <taxon>Metazoa</taxon>
        <taxon>Ecdysozoa</taxon>
        <taxon>Nematoda</taxon>
        <taxon>Chromadorea</taxon>
        <taxon>Rhabditida</taxon>
        <taxon>Tylenchina</taxon>
        <taxon>Tylenchomorpha</taxon>
        <taxon>Tylenchoidea</taxon>
        <taxon>Heteroderidae</taxon>
        <taxon>Heteroderinae</taxon>
        <taxon>Globodera</taxon>
    </lineage>
</organism>
<dbReference type="WBParaSite" id="Gr19_v10_g5174.t1">
    <property type="protein sequence ID" value="Gr19_v10_g5174.t1"/>
    <property type="gene ID" value="Gr19_v10_g5174"/>
</dbReference>
<proteinExistence type="predicted"/>
<dbReference type="Proteomes" id="UP000887572">
    <property type="component" value="Unplaced"/>
</dbReference>
<feature type="compositionally biased region" description="Basic and acidic residues" evidence="1">
    <location>
        <begin position="163"/>
        <end position="173"/>
    </location>
</feature>
<dbReference type="AlphaFoldDB" id="A0A914HY30"/>
<evidence type="ECO:0000313" key="3">
    <source>
        <dbReference type="WBParaSite" id="Gr19_v10_g5174.t1"/>
    </source>
</evidence>